<keyword evidence="3" id="KW-1185">Reference proteome</keyword>
<dbReference type="Proteomes" id="UP000267027">
    <property type="component" value="Unassembled WGS sequence"/>
</dbReference>
<dbReference type="WBParaSite" id="ACOC_0000705701-mRNA-1">
    <property type="protein sequence ID" value="ACOC_0000705701-mRNA-1"/>
    <property type="gene ID" value="ACOC_0000705701"/>
</dbReference>
<accession>A0A158PI20</accession>
<evidence type="ECO:0000313" key="4">
    <source>
        <dbReference type="WBParaSite" id="ACOC_0000705701-mRNA-1"/>
    </source>
</evidence>
<keyword evidence="1" id="KW-1133">Transmembrane helix</keyword>
<gene>
    <name evidence="2" type="ORF">ACOC_LOCUS7058</name>
</gene>
<dbReference type="GO" id="GO:0006811">
    <property type="term" value="P:monoatomic ion transport"/>
    <property type="evidence" value="ECO:0007669"/>
    <property type="project" value="InterPro"/>
</dbReference>
<sequence>MIIVISLGTVVSSIIIAIQKRGRLGERLSKRVLRIAKILACITCATVPPHIEKERFMEAFDVSMRTAELVKPSKATTEASKKWMHLRRAKSGVAVVSNKSTDPHIHTASPATEKSTAVMPLPTLPSRDLFNDDIHSDGSSRPATGDLPIQADKGNVFQQLNTPVRQNRQLALAEFEWLASVVERSCFVIFVLCFLVITVGINFVGFIHWYSAGLEHYGR</sequence>
<name>A0A158PI20_ANGCS</name>
<dbReference type="OMA" id="VERSCFV"/>
<proteinExistence type="predicted"/>
<keyword evidence="1" id="KW-0472">Membrane</keyword>
<organism evidence="4">
    <name type="scientific">Angiostrongylus costaricensis</name>
    <name type="common">Nematode worm</name>
    <dbReference type="NCBI Taxonomy" id="334426"/>
    <lineage>
        <taxon>Eukaryota</taxon>
        <taxon>Metazoa</taxon>
        <taxon>Ecdysozoa</taxon>
        <taxon>Nematoda</taxon>
        <taxon>Chromadorea</taxon>
        <taxon>Rhabditida</taxon>
        <taxon>Rhabditina</taxon>
        <taxon>Rhabditomorpha</taxon>
        <taxon>Strongyloidea</taxon>
        <taxon>Metastrongylidae</taxon>
        <taxon>Angiostrongylus</taxon>
    </lineage>
</organism>
<protein>
    <submittedName>
        <fullName evidence="2 4">Uncharacterized protein</fullName>
    </submittedName>
</protein>
<reference evidence="2 3" key="2">
    <citation type="submission" date="2018-11" db="EMBL/GenBank/DDBJ databases">
        <authorList>
            <consortium name="Pathogen Informatics"/>
        </authorList>
    </citation>
    <scope>NUCLEOTIDE SEQUENCE [LARGE SCALE GENOMIC DNA]</scope>
    <source>
        <strain evidence="2 3">Costa Rica</strain>
    </source>
</reference>
<dbReference type="OrthoDB" id="410315at2759"/>
<dbReference type="SUPFAM" id="SSF90112">
    <property type="entry name" value="Neurotransmitter-gated ion-channel transmembrane pore"/>
    <property type="match status" value="1"/>
</dbReference>
<dbReference type="EMBL" id="UYYA01004001">
    <property type="protein sequence ID" value="VDM58643.1"/>
    <property type="molecule type" value="Genomic_DNA"/>
</dbReference>
<evidence type="ECO:0000313" key="2">
    <source>
        <dbReference type="EMBL" id="VDM58643.1"/>
    </source>
</evidence>
<evidence type="ECO:0000256" key="1">
    <source>
        <dbReference type="SAM" id="Phobius"/>
    </source>
</evidence>
<keyword evidence="1" id="KW-0812">Transmembrane</keyword>
<evidence type="ECO:0000313" key="3">
    <source>
        <dbReference type="Proteomes" id="UP000267027"/>
    </source>
</evidence>
<reference evidence="4" key="1">
    <citation type="submission" date="2016-04" db="UniProtKB">
        <authorList>
            <consortium name="WormBaseParasite"/>
        </authorList>
    </citation>
    <scope>IDENTIFICATION</scope>
</reference>
<dbReference type="AlphaFoldDB" id="A0A158PI20"/>
<dbReference type="GO" id="GO:0016020">
    <property type="term" value="C:membrane"/>
    <property type="evidence" value="ECO:0007669"/>
    <property type="project" value="InterPro"/>
</dbReference>
<feature type="transmembrane region" description="Helical" evidence="1">
    <location>
        <begin position="187"/>
        <end position="210"/>
    </location>
</feature>
<dbReference type="InterPro" id="IPR036719">
    <property type="entry name" value="Neuro-gated_channel_TM_sf"/>
</dbReference>